<proteinExistence type="predicted"/>
<gene>
    <name evidence="2" type="ORF">ALC56_00113</name>
</gene>
<organism evidence="2 3">
    <name type="scientific">Trachymyrmex septentrionalis</name>
    <dbReference type="NCBI Taxonomy" id="34720"/>
    <lineage>
        <taxon>Eukaryota</taxon>
        <taxon>Metazoa</taxon>
        <taxon>Ecdysozoa</taxon>
        <taxon>Arthropoda</taxon>
        <taxon>Hexapoda</taxon>
        <taxon>Insecta</taxon>
        <taxon>Pterygota</taxon>
        <taxon>Neoptera</taxon>
        <taxon>Endopterygota</taxon>
        <taxon>Hymenoptera</taxon>
        <taxon>Apocrita</taxon>
        <taxon>Aculeata</taxon>
        <taxon>Formicoidea</taxon>
        <taxon>Formicidae</taxon>
        <taxon>Myrmicinae</taxon>
        <taxon>Trachymyrmex</taxon>
    </lineage>
</organism>
<protein>
    <submittedName>
        <fullName evidence="2">Uncharacterized protein</fullName>
    </submittedName>
</protein>
<dbReference type="AlphaFoldDB" id="A0A195G055"/>
<evidence type="ECO:0000313" key="2">
    <source>
        <dbReference type="EMBL" id="KYN45419.1"/>
    </source>
</evidence>
<feature type="region of interest" description="Disordered" evidence="1">
    <location>
        <begin position="36"/>
        <end position="57"/>
    </location>
</feature>
<sequence>MEETYPEDDQDTYTCTRAKVGVKRTRRRRRRWWSVKLDGGTHTPGKSKGEQVRRRKRVRAEEGERCKGCVCVRERERERERERQPSAEGCDFRFSARSAFFNLCPRMLLVMPIRDAFESR</sequence>
<name>A0A195G055_9HYME</name>
<evidence type="ECO:0000313" key="3">
    <source>
        <dbReference type="Proteomes" id="UP000078541"/>
    </source>
</evidence>
<dbReference type="EMBL" id="KQ981161">
    <property type="protein sequence ID" value="KYN45419.1"/>
    <property type="molecule type" value="Genomic_DNA"/>
</dbReference>
<accession>A0A195G055</accession>
<evidence type="ECO:0000256" key="1">
    <source>
        <dbReference type="SAM" id="MobiDB-lite"/>
    </source>
</evidence>
<dbReference type="Proteomes" id="UP000078541">
    <property type="component" value="Unassembled WGS sequence"/>
</dbReference>
<reference evidence="2 3" key="1">
    <citation type="submission" date="2016-03" db="EMBL/GenBank/DDBJ databases">
        <title>Trachymyrmex septentrionalis WGS genome.</title>
        <authorList>
            <person name="Nygaard S."/>
            <person name="Hu H."/>
            <person name="Boomsma J."/>
            <person name="Zhang G."/>
        </authorList>
    </citation>
    <scope>NUCLEOTIDE SEQUENCE [LARGE SCALE GENOMIC DNA]</scope>
    <source>
        <strain evidence="2">Tsep2-gDNA-1</strain>
        <tissue evidence="2">Whole body</tissue>
    </source>
</reference>
<keyword evidence="3" id="KW-1185">Reference proteome</keyword>